<gene>
    <name evidence="2" type="ORF">WMO38_00545</name>
</gene>
<proteinExistence type="predicted"/>
<dbReference type="EMBL" id="JBBMES010000001">
    <property type="protein sequence ID" value="MEQ2533595.1"/>
    <property type="molecule type" value="Genomic_DNA"/>
</dbReference>
<evidence type="ECO:0000313" key="3">
    <source>
        <dbReference type="Proteomes" id="UP001480973"/>
    </source>
</evidence>
<organism evidence="2 3">
    <name type="scientific">Lachnospira intestinalis</name>
    <dbReference type="NCBI Taxonomy" id="3133158"/>
    <lineage>
        <taxon>Bacteria</taxon>
        <taxon>Bacillati</taxon>
        <taxon>Bacillota</taxon>
        <taxon>Clostridia</taxon>
        <taxon>Lachnospirales</taxon>
        <taxon>Lachnospiraceae</taxon>
        <taxon>Lachnospira</taxon>
    </lineage>
</organism>
<dbReference type="SUPFAM" id="SSF53850">
    <property type="entry name" value="Periplasmic binding protein-like II"/>
    <property type="match status" value="1"/>
</dbReference>
<dbReference type="InterPro" id="IPR005119">
    <property type="entry name" value="LysR_subst-bd"/>
</dbReference>
<sequence length="124" mass="14220">MNLFHTTLTRFGDEFLACTKQTISTLDGGVDSIQREARGVGVIRVGFLRAFGTQFVPQLASQFLKENKDNEIDFTFHSGATRKLLNELEQKKYDLVFCSKPPAEYRFTSVAVEFVFDKYKKHEN</sequence>
<comment type="caution">
    <text evidence="2">The sequence shown here is derived from an EMBL/GenBank/DDBJ whole genome shotgun (WGS) entry which is preliminary data.</text>
</comment>
<dbReference type="Pfam" id="PF03466">
    <property type="entry name" value="LysR_substrate"/>
    <property type="match status" value="1"/>
</dbReference>
<name>A0ABV1GK15_9FIRM</name>
<protein>
    <submittedName>
        <fullName evidence="2">LysR substrate-binding domain-containing protein</fullName>
    </submittedName>
</protein>
<evidence type="ECO:0000313" key="2">
    <source>
        <dbReference type="EMBL" id="MEQ2533595.1"/>
    </source>
</evidence>
<dbReference type="Gene3D" id="3.40.190.10">
    <property type="entry name" value="Periplasmic binding protein-like II"/>
    <property type="match status" value="1"/>
</dbReference>
<evidence type="ECO:0000259" key="1">
    <source>
        <dbReference type="Pfam" id="PF03466"/>
    </source>
</evidence>
<dbReference type="Proteomes" id="UP001480973">
    <property type="component" value="Unassembled WGS sequence"/>
</dbReference>
<reference evidence="2 3" key="1">
    <citation type="submission" date="2024-03" db="EMBL/GenBank/DDBJ databases">
        <title>Human intestinal bacterial collection.</title>
        <authorList>
            <person name="Pauvert C."/>
            <person name="Hitch T.C.A."/>
            <person name="Clavel T."/>
        </authorList>
    </citation>
    <scope>NUCLEOTIDE SEQUENCE [LARGE SCALE GENOMIC DNA]</scope>
    <source>
        <strain evidence="2 3">CLA-JM-H10</strain>
    </source>
</reference>
<keyword evidence="3" id="KW-1185">Reference proteome</keyword>
<accession>A0ABV1GK15</accession>
<feature type="domain" description="LysR substrate-binding" evidence="1">
    <location>
        <begin position="40"/>
        <end position="109"/>
    </location>
</feature>